<dbReference type="Proteomes" id="UP001172055">
    <property type="component" value="Unassembled WGS sequence"/>
</dbReference>
<comment type="caution">
    <text evidence="1">The sequence shown here is derived from an EMBL/GenBank/DDBJ whole genome shotgun (WGS) entry which is preliminary data.</text>
</comment>
<evidence type="ECO:0000313" key="2">
    <source>
        <dbReference type="Proteomes" id="UP001172055"/>
    </source>
</evidence>
<reference evidence="1 2" key="1">
    <citation type="submission" date="2023-06" db="EMBL/GenBank/DDBJ databases">
        <title>Novel species in genus Planococcus.</title>
        <authorList>
            <person name="Ning S."/>
        </authorList>
    </citation>
    <scope>NUCLEOTIDE SEQUENCE [LARGE SCALE GENOMIC DNA]</scope>
    <source>
        <strain evidence="1 2">N028</strain>
    </source>
</reference>
<sequence>MFYEKTDSSNNKIPDNKDSFPSVEKMDNYLKTLARDIESTVVCASVKRVFGIDIDLAPLLHSDYVHLEHPRAAIDSYLQQHGIKEGHEIRSMIKQLFGINLTGIAELHQDRISLYSKDQWIVKNNKSLIHVHTGKNDVDVKILPTAYFTENTGLVELPQTMQDALAPLGYSYHRKEQAYYYSDPDGLPVSGEFKVQTMKTIAKIIKQHYAHL</sequence>
<dbReference type="EMBL" id="JAUJWV010000001">
    <property type="protein sequence ID" value="MDN7240826.1"/>
    <property type="molecule type" value="Genomic_DNA"/>
</dbReference>
<gene>
    <name evidence="1" type="ORF">QWY14_03445</name>
</gene>
<accession>A0ABT8MYV9</accession>
<proteinExistence type="predicted"/>
<keyword evidence="2" id="KW-1185">Reference proteome</keyword>
<organism evidence="1 2">
    <name type="scientific">Planococcus shixiaomingii</name>
    <dbReference type="NCBI Taxonomy" id="3058393"/>
    <lineage>
        <taxon>Bacteria</taxon>
        <taxon>Bacillati</taxon>
        <taxon>Bacillota</taxon>
        <taxon>Bacilli</taxon>
        <taxon>Bacillales</taxon>
        <taxon>Caryophanaceae</taxon>
        <taxon>Planococcus</taxon>
    </lineage>
</organism>
<name>A0ABT8MYV9_9BACL</name>
<dbReference type="RefSeq" id="WP_301722726.1">
    <property type="nucleotide sequence ID" value="NZ_JAUJWV010000001.1"/>
</dbReference>
<evidence type="ECO:0000313" key="1">
    <source>
        <dbReference type="EMBL" id="MDN7240826.1"/>
    </source>
</evidence>
<protein>
    <submittedName>
        <fullName evidence="1">Uncharacterized protein</fullName>
    </submittedName>
</protein>